<evidence type="ECO:0000313" key="2">
    <source>
        <dbReference type="Proteomes" id="UP000199013"/>
    </source>
</evidence>
<sequence>MTVTAPAPEDVGHRTTEIIRQIRNYLEFPRLKEATLLYPECWATFTGYPIIAEWDLTLDGPPLFDEAIRVLALKTAVFTLTGGNESTAELAVAAPVDEMVHAVLAQHTLISRMQRSLALELVHMTDQEQFDYEPGCYTDACYQAAGWGEPNRRYWIGAQETTRRHTILNGLYASVGINPGGRAHRITFDVPEPALPG</sequence>
<reference evidence="2" key="1">
    <citation type="submission" date="2016-02" db="EMBL/GenBank/DDBJ databases">
        <authorList>
            <person name="Wibberg D."/>
        </authorList>
    </citation>
    <scope>NUCLEOTIDE SEQUENCE [LARGE SCALE GENOMIC DNA]</scope>
</reference>
<dbReference type="Proteomes" id="UP000199013">
    <property type="component" value="Unassembled WGS sequence"/>
</dbReference>
<keyword evidence="2" id="KW-1185">Reference proteome</keyword>
<evidence type="ECO:0000313" key="1">
    <source>
        <dbReference type="EMBL" id="SBW19359.1"/>
    </source>
</evidence>
<accession>A0A1C3NV91</accession>
<protein>
    <submittedName>
        <fullName evidence="1">Uncharacterized protein</fullName>
    </submittedName>
</protein>
<organism evidence="1 2">
    <name type="scientific">Candidatus Protofrankia californiensis</name>
    <dbReference type="NCBI Taxonomy" id="1839754"/>
    <lineage>
        <taxon>Bacteria</taxon>
        <taxon>Bacillati</taxon>
        <taxon>Actinomycetota</taxon>
        <taxon>Actinomycetes</taxon>
        <taxon>Frankiales</taxon>
        <taxon>Frankiaceae</taxon>
        <taxon>Protofrankia</taxon>
    </lineage>
</organism>
<dbReference type="AlphaFoldDB" id="A0A1C3NV91"/>
<dbReference type="EMBL" id="FLUV01000535">
    <property type="protein sequence ID" value="SBW19359.1"/>
    <property type="molecule type" value="Genomic_DNA"/>
</dbReference>
<proteinExistence type="predicted"/>
<gene>
    <name evidence="1" type="ORF">FDG2_1273</name>
</gene>
<name>A0A1C3NV91_9ACTN</name>